<dbReference type="GO" id="GO:0006508">
    <property type="term" value="P:proteolysis"/>
    <property type="evidence" value="ECO:0007669"/>
    <property type="project" value="UniProtKB-KW"/>
</dbReference>
<comment type="similarity">
    <text evidence="1">Belongs to the peptidase S51 family.</text>
</comment>
<evidence type="ECO:0008006" key="6">
    <source>
        <dbReference type="Google" id="ProtNLM"/>
    </source>
</evidence>
<dbReference type="InterPro" id="IPR005320">
    <property type="entry name" value="Peptidase_S51"/>
</dbReference>
<organism evidence="5">
    <name type="scientific">marine metagenome</name>
    <dbReference type="NCBI Taxonomy" id="408172"/>
    <lineage>
        <taxon>unclassified sequences</taxon>
        <taxon>metagenomes</taxon>
        <taxon>ecological metagenomes</taxon>
    </lineage>
</organism>
<keyword evidence="4" id="KW-0720">Serine protease</keyword>
<dbReference type="AlphaFoldDB" id="A0A382V356"/>
<sequence>MTKQIIAIGGGGFGRDPGKGIIENYILKQAKTKKPNICFIPTATGDNEEYKKNYYSTFSKLNCNPTHLDFFKRTPDLEKLIEDQDVIFVGGGNTKSMLAVWKDWGLDIYLKEAYERGVVMSGVSAGAICWFEKGITDSWSNDLRIMDCLGFVKGNCCPHYDEEPERRPTVAKFLSEQLLDSCLTIEGESALHMKDGKVFSSIAFRKGKRSYLVNIKNKEIIETPFDSVDISSN</sequence>
<dbReference type="Gene3D" id="3.40.50.880">
    <property type="match status" value="1"/>
</dbReference>
<protein>
    <recommendedName>
        <fullName evidence="6">Peptidase E</fullName>
    </recommendedName>
</protein>
<accession>A0A382V356</accession>
<dbReference type="EMBL" id="UINC01148519">
    <property type="protein sequence ID" value="SVD40455.1"/>
    <property type="molecule type" value="Genomic_DNA"/>
</dbReference>
<evidence type="ECO:0000256" key="3">
    <source>
        <dbReference type="ARBA" id="ARBA00022801"/>
    </source>
</evidence>
<evidence type="ECO:0000256" key="2">
    <source>
        <dbReference type="ARBA" id="ARBA00022670"/>
    </source>
</evidence>
<dbReference type="CDD" id="cd03146">
    <property type="entry name" value="GAT1_Peptidase_E"/>
    <property type="match status" value="1"/>
</dbReference>
<dbReference type="PANTHER" id="PTHR20842:SF0">
    <property type="entry name" value="ALPHA-ASPARTYL DIPEPTIDASE"/>
    <property type="match status" value="1"/>
</dbReference>
<dbReference type="SUPFAM" id="SSF52317">
    <property type="entry name" value="Class I glutamine amidotransferase-like"/>
    <property type="match status" value="1"/>
</dbReference>
<evidence type="ECO:0000256" key="4">
    <source>
        <dbReference type="ARBA" id="ARBA00022825"/>
    </source>
</evidence>
<dbReference type="PANTHER" id="PTHR20842">
    <property type="entry name" value="PROTEASE S51 ALPHA-ASPARTYL DIPEPTIDASE"/>
    <property type="match status" value="1"/>
</dbReference>
<gene>
    <name evidence="5" type="ORF">METZ01_LOCUS393309</name>
</gene>
<dbReference type="Pfam" id="PF03575">
    <property type="entry name" value="Peptidase_S51"/>
    <property type="match status" value="1"/>
</dbReference>
<evidence type="ECO:0000256" key="1">
    <source>
        <dbReference type="ARBA" id="ARBA00006534"/>
    </source>
</evidence>
<dbReference type="GO" id="GO:0008236">
    <property type="term" value="F:serine-type peptidase activity"/>
    <property type="evidence" value="ECO:0007669"/>
    <property type="project" value="UniProtKB-KW"/>
</dbReference>
<keyword evidence="3" id="KW-0378">Hydrolase</keyword>
<reference evidence="5" key="1">
    <citation type="submission" date="2018-05" db="EMBL/GenBank/DDBJ databases">
        <authorList>
            <person name="Lanie J.A."/>
            <person name="Ng W.-L."/>
            <person name="Kazmierczak K.M."/>
            <person name="Andrzejewski T.M."/>
            <person name="Davidsen T.M."/>
            <person name="Wayne K.J."/>
            <person name="Tettelin H."/>
            <person name="Glass J.I."/>
            <person name="Rusch D."/>
            <person name="Podicherti R."/>
            <person name="Tsui H.-C.T."/>
            <person name="Winkler M.E."/>
        </authorList>
    </citation>
    <scope>NUCLEOTIDE SEQUENCE</scope>
</reference>
<dbReference type="InterPro" id="IPR029062">
    <property type="entry name" value="Class_I_gatase-like"/>
</dbReference>
<name>A0A382V356_9ZZZZ</name>
<proteinExistence type="inferred from homology"/>
<keyword evidence="2" id="KW-0645">Protease</keyword>
<evidence type="ECO:0000313" key="5">
    <source>
        <dbReference type="EMBL" id="SVD40455.1"/>
    </source>
</evidence>